<evidence type="ECO:0000313" key="2">
    <source>
        <dbReference type="Proteomes" id="UP000006180"/>
    </source>
</evidence>
<evidence type="ECO:0000313" key="1">
    <source>
        <dbReference type="EMBL" id="AFL54946.1"/>
    </source>
</evidence>
<proteinExistence type="predicted"/>
<gene>
    <name evidence="1" type="ORF">USDA257_p02310</name>
</gene>
<name>I3XGE0_SINF2</name>
<keyword evidence="1" id="KW-0614">Plasmid</keyword>
<sequence>MAGSPDLGVLSVSLTSTRPSVPSHLIGLSGPTSLRLSRMDLPCSRQCLRLYAGGTNPGSTSGHSRRRGLRFRLPPTGMGSATPITIDFGAIFPFTAVPAYNLPVYASQRPLPDATQDLVRGCSLGFAAAVISDG</sequence>
<accession>I3XGE0</accession>
<reference evidence="1" key="1">
    <citation type="journal article" date="2012" name="J. Bacteriol.">
        <title>Complete genome sequence of the broad-host-range strain Sinorhizobium fredii USDA257.</title>
        <authorList>
            <person name="Schuldes J."/>
            <person name="Rodriguez Orbegoso M."/>
            <person name="Schmeisser C."/>
            <person name="Krishnan H.B."/>
            <person name="Daniel R."/>
            <person name="Streit W.R."/>
        </authorList>
    </citation>
    <scope>NUCLEOTIDE SEQUENCE [LARGE SCALE GENOMIC DNA]</scope>
    <source>
        <strain evidence="1">USDA 257</strain>
        <plasmid evidence="1">pUSDA257</plasmid>
    </source>
</reference>
<geneLocation type="plasmid" evidence="2">
    <name>pUSDA257 fragment 2</name>
</geneLocation>
<dbReference type="EMBL" id="CP003565">
    <property type="protein sequence ID" value="AFL54946.1"/>
    <property type="molecule type" value="Genomic_DNA"/>
</dbReference>
<dbReference type="HOGENOM" id="CLU_1894791_0_0_5"/>
<protein>
    <submittedName>
        <fullName evidence="1">Uncharacterized protein</fullName>
    </submittedName>
</protein>
<dbReference type="AlphaFoldDB" id="I3XGE0"/>
<organism evidence="1">
    <name type="scientific">Sinorhizobium fredii (strain USDA 257)</name>
    <dbReference type="NCBI Taxonomy" id="1185652"/>
    <lineage>
        <taxon>Bacteria</taxon>
        <taxon>Pseudomonadati</taxon>
        <taxon>Pseudomonadota</taxon>
        <taxon>Alphaproteobacteria</taxon>
        <taxon>Hyphomicrobiales</taxon>
        <taxon>Rhizobiaceae</taxon>
        <taxon>Sinorhizobium/Ensifer group</taxon>
        <taxon>Sinorhizobium</taxon>
    </lineage>
</organism>